<keyword evidence="3 10" id="KW-0479">Metal-binding</keyword>
<dbReference type="SUPFAM" id="SSF51735">
    <property type="entry name" value="NAD(P)-binding Rossmann-fold domains"/>
    <property type="match status" value="1"/>
</dbReference>
<evidence type="ECO:0000256" key="8">
    <source>
        <dbReference type="ARBA" id="ARBA00049243"/>
    </source>
</evidence>
<reference evidence="12" key="2">
    <citation type="submission" date="2023-06" db="EMBL/GenBank/DDBJ databases">
        <authorList>
            <person name="Ma L."/>
            <person name="Liu K.-W."/>
            <person name="Li Z."/>
            <person name="Hsiao Y.-Y."/>
            <person name="Qi Y."/>
            <person name="Fu T."/>
            <person name="Tang G."/>
            <person name="Zhang D."/>
            <person name="Sun W.-H."/>
            <person name="Liu D.-K."/>
            <person name="Li Y."/>
            <person name="Chen G.-Z."/>
            <person name="Liu X.-D."/>
            <person name="Liao X.-Y."/>
            <person name="Jiang Y.-T."/>
            <person name="Yu X."/>
            <person name="Hao Y."/>
            <person name="Huang J."/>
            <person name="Zhao X.-W."/>
            <person name="Ke S."/>
            <person name="Chen Y.-Y."/>
            <person name="Wu W.-L."/>
            <person name="Hsu J.-L."/>
            <person name="Lin Y.-F."/>
            <person name="Huang M.-D."/>
            <person name="Li C.-Y."/>
            <person name="Huang L."/>
            <person name="Wang Z.-W."/>
            <person name="Zhao X."/>
            <person name="Zhong W.-Y."/>
            <person name="Peng D.-H."/>
            <person name="Ahmad S."/>
            <person name="Lan S."/>
            <person name="Zhang J.-S."/>
            <person name="Tsai W.-C."/>
            <person name="Van De Peer Y."/>
            <person name="Liu Z.-J."/>
        </authorList>
    </citation>
    <scope>NUCLEOTIDE SEQUENCE</scope>
    <source>
        <strain evidence="12">SCP</strain>
        <tissue evidence="12">Leaves</tissue>
    </source>
</reference>
<keyword evidence="6" id="KW-0520">NAD</keyword>
<dbReference type="InterPro" id="IPR020843">
    <property type="entry name" value="ER"/>
</dbReference>
<keyword evidence="4 10" id="KW-0862">Zinc</keyword>
<comment type="subunit">
    <text evidence="2">Homodimer.</text>
</comment>
<organism evidence="12 13">
    <name type="scientific">Acorus gramineus</name>
    <name type="common">Dwarf sweet flag</name>
    <dbReference type="NCBI Taxonomy" id="55184"/>
    <lineage>
        <taxon>Eukaryota</taxon>
        <taxon>Viridiplantae</taxon>
        <taxon>Streptophyta</taxon>
        <taxon>Embryophyta</taxon>
        <taxon>Tracheophyta</taxon>
        <taxon>Spermatophyta</taxon>
        <taxon>Magnoliopsida</taxon>
        <taxon>Liliopsida</taxon>
        <taxon>Acoraceae</taxon>
        <taxon>Acorus</taxon>
    </lineage>
</organism>
<evidence type="ECO:0000313" key="12">
    <source>
        <dbReference type="EMBL" id="KAK1274378.1"/>
    </source>
</evidence>
<dbReference type="InterPro" id="IPR002328">
    <property type="entry name" value="ADH_Zn_CS"/>
</dbReference>
<dbReference type="AlphaFoldDB" id="A0AAV9BCA8"/>
<gene>
    <name evidence="12" type="ORF">QJS04_geneDACA012144</name>
</gene>
<accession>A0AAV9BCA8</accession>
<dbReference type="GO" id="GO:0004022">
    <property type="term" value="F:alcohol dehydrogenase (NAD+) activity"/>
    <property type="evidence" value="ECO:0007669"/>
    <property type="project" value="UniProtKB-EC"/>
</dbReference>
<evidence type="ECO:0000256" key="6">
    <source>
        <dbReference type="ARBA" id="ARBA00023027"/>
    </source>
</evidence>
<evidence type="ECO:0000256" key="7">
    <source>
        <dbReference type="ARBA" id="ARBA00049164"/>
    </source>
</evidence>
<dbReference type="InterPro" id="IPR011032">
    <property type="entry name" value="GroES-like_sf"/>
</dbReference>
<dbReference type="PROSITE" id="PS00059">
    <property type="entry name" value="ADH_ZINC"/>
    <property type="match status" value="1"/>
</dbReference>
<evidence type="ECO:0000256" key="1">
    <source>
        <dbReference type="ARBA" id="ARBA00001947"/>
    </source>
</evidence>
<dbReference type="SUPFAM" id="SSF50129">
    <property type="entry name" value="GroES-like"/>
    <property type="match status" value="2"/>
</dbReference>
<comment type="caution">
    <text evidence="12">The sequence shown here is derived from an EMBL/GenBank/DDBJ whole genome shotgun (WGS) entry which is preliminary data.</text>
</comment>
<dbReference type="Pfam" id="PF00107">
    <property type="entry name" value="ADH_zinc_N"/>
    <property type="match status" value="1"/>
</dbReference>
<evidence type="ECO:0000256" key="4">
    <source>
        <dbReference type="ARBA" id="ARBA00022833"/>
    </source>
</evidence>
<dbReference type="Pfam" id="PF08240">
    <property type="entry name" value="ADH_N"/>
    <property type="match status" value="1"/>
</dbReference>
<dbReference type="GO" id="GO:0005829">
    <property type="term" value="C:cytosol"/>
    <property type="evidence" value="ECO:0007669"/>
    <property type="project" value="TreeGrafter"/>
</dbReference>
<comment type="catalytic activity">
    <reaction evidence="8">
        <text>a primary alcohol + NAD(+) = an aldehyde + NADH + H(+)</text>
        <dbReference type="Rhea" id="RHEA:10736"/>
        <dbReference type="ChEBI" id="CHEBI:15378"/>
        <dbReference type="ChEBI" id="CHEBI:15734"/>
        <dbReference type="ChEBI" id="CHEBI:17478"/>
        <dbReference type="ChEBI" id="CHEBI:57540"/>
        <dbReference type="ChEBI" id="CHEBI:57945"/>
        <dbReference type="EC" id="1.1.1.1"/>
    </reaction>
</comment>
<dbReference type="FunFam" id="3.90.180.10:FF:000067">
    <property type="entry name" value="alcohol dehydrogenase 1-like isoform X1"/>
    <property type="match status" value="1"/>
</dbReference>
<dbReference type="Proteomes" id="UP001179952">
    <property type="component" value="Unassembled WGS sequence"/>
</dbReference>
<dbReference type="FunFam" id="3.40.50.720:FF:000003">
    <property type="entry name" value="S-(hydroxymethyl)glutathione dehydrogenase"/>
    <property type="match status" value="1"/>
</dbReference>
<comment type="cofactor">
    <cofactor evidence="1 10">
        <name>Zn(2+)</name>
        <dbReference type="ChEBI" id="CHEBI:29105"/>
    </cofactor>
</comment>
<evidence type="ECO:0000256" key="5">
    <source>
        <dbReference type="ARBA" id="ARBA00023002"/>
    </source>
</evidence>
<dbReference type="GO" id="GO:0008270">
    <property type="term" value="F:zinc ion binding"/>
    <property type="evidence" value="ECO:0007669"/>
    <property type="project" value="InterPro"/>
</dbReference>
<dbReference type="PANTHER" id="PTHR43880:SF38">
    <property type="entry name" value="ALCOHOL DEHYDROGENASE-RELATED"/>
    <property type="match status" value="1"/>
</dbReference>
<evidence type="ECO:0000256" key="3">
    <source>
        <dbReference type="ARBA" id="ARBA00022723"/>
    </source>
</evidence>
<keyword evidence="5" id="KW-0560">Oxidoreductase</keyword>
<evidence type="ECO:0000256" key="2">
    <source>
        <dbReference type="ARBA" id="ARBA00011738"/>
    </source>
</evidence>
<dbReference type="EMBL" id="JAUJYN010000004">
    <property type="protein sequence ID" value="KAK1274378.1"/>
    <property type="molecule type" value="Genomic_DNA"/>
</dbReference>
<dbReference type="Gene3D" id="3.90.180.10">
    <property type="entry name" value="Medium-chain alcohol dehydrogenases, catalytic domain"/>
    <property type="match status" value="1"/>
</dbReference>
<evidence type="ECO:0000256" key="9">
    <source>
        <dbReference type="ARBA" id="ARBA00060764"/>
    </source>
</evidence>
<dbReference type="SMART" id="SM00829">
    <property type="entry name" value="PKS_ER"/>
    <property type="match status" value="1"/>
</dbReference>
<comment type="catalytic activity">
    <reaction evidence="7">
        <text>a secondary alcohol + NAD(+) = a ketone + NADH + H(+)</text>
        <dbReference type="Rhea" id="RHEA:10740"/>
        <dbReference type="ChEBI" id="CHEBI:15378"/>
        <dbReference type="ChEBI" id="CHEBI:17087"/>
        <dbReference type="ChEBI" id="CHEBI:35681"/>
        <dbReference type="ChEBI" id="CHEBI:57540"/>
        <dbReference type="ChEBI" id="CHEBI:57945"/>
        <dbReference type="EC" id="1.1.1.1"/>
    </reaction>
</comment>
<dbReference type="Gene3D" id="3.40.50.720">
    <property type="entry name" value="NAD(P)-binding Rossmann-like Domain"/>
    <property type="match status" value="1"/>
</dbReference>
<name>A0AAV9BCA8_ACOGR</name>
<dbReference type="InterPro" id="IPR036291">
    <property type="entry name" value="NAD(P)-bd_dom_sf"/>
</dbReference>
<evidence type="ECO:0000313" key="13">
    <source>
        <dbReference type="Proteomes" id="UP001179952"/>
    </source>
</evidence>
<protein>
    <submittedName>
        <fullName evidence="12">Alcohol dehydrogenase-like 2</fullName>
    </submittedName>
</protein>
<reference evidence="12" key="1">
    <citation type="journal article" date="2023" name="Nat. Commun.">
        <title>Diploid and tetraploid genomes of Acorus and the evolution of monocots.</title>
        <authorList>
            <person name="Ma L."/>
            <person name="Liu K.W."/>
            <person name="Li Z."/>
            <person name="Hsiao Y.Y."/>
            <person name="Qi Y."/>
            <person name="Fu T."/>
            <person name="Tang G.D."/>
            <person name="Zhang D."/>
            <person name="Sun W.H."/>
            <person name="Liu D.K."/>
            <person name="Li Y."/>
            <person name="Chen G.Z."/>
            <person name="Liu X.D."/>
            <person name="Liao X.Y."/>
            <person name="Jiang Y.T."/>
            <person name="Yu X."/>
            <person name="Hao Y."/>
            <person name="Huang J."/>
            <person name="Zhao X.W."/>
            <person name="Ke S."/>
            <person name="Chen Y.Y."/>
            <person name="Wu W.L."/>
            <person name="Hsu J.L."/>
            <person name="Lin Y.F."/>
            <person name="Huang M.D."/>
            <person name="Li C.Y."/>
            <person name="Huang L."/>
            <person name="Wang Z.W."/>
            <person name="Zhao X."/>
            <person name="Zhong W.Y."/>
            <person name="Peng D.H."/>
            <person name="Ahmad S."/>
            <person name="Lan S."/>
            <person name="Zhang J.S."/>
            <person name="Tsai W.C."/>
            <person name="Van de Peer Y."/>
            <person name="Liu Z.J."/>
        </authorList>
    </citation>
    <scope>NUCLEOTIDE SEQUENCE</scope>
    <source>
        <strain evidence="12">SCP</strain>
    </source>
</reference>
<dbReference type="PANTHER" id="PTHR43880">
    <property type="entry name" value="ALCOHOL DEHYDROGENASE"/>
    <property type="match status" value="1"/>
</dbReference>
<dbReference type="InterPro" id="IPR013154">
    <property type="entry name" value="ADH-like_N"/>
</dbReference>
<evidence type="ECO:0000256" key="10">
    <source>
        <dbReference type="RuleBase" id="RU361277"/>
    </source>
</evidence>
<feature type="domain" description="Enoyl reductase (ER)" evidence="11">
    <location>
        <begin position="13"/>
        <end position="369"/>
    </location>
</feature>
<proteinExistence type="inferred from homology"/>
<dbReference type="InterPro" id="IPR013149">
    <property type="entry name" value="ADH-like_C"/>
</dbReference>
<keyword evidence="13" id="KW-1185">Reference proteome</keyword>
<dbReference type="GO" id="GO:0046294">
    <property type="term" value="P:formaldehyde catabolic process"/>
    <property type="evidence" value="ECO:0007669"/>
    <property type="project" value="TreeGrafter"/>
</dbReference>
<evidence type="ECO:0000259" key="11">
    <source>
        <dbReference type="SMART" id="SM00829"/>
    </source>
</evidence>
<dbReference type="GO" id="GO:0051903">
    <property type="term" value="F:S-(hydroxymethyl)glutathione dehydrogenase [NAD(P)+] activity"/>
    <property type="evidence" value="ECO:0007669"/>
    <property type="project" value="TreeGrafter"/>
</dbReference>
<comment type="similarity">
    <text evidence="9">Belongs to the zinc-containing alcohol dehydrogenase family. Class-IV subfamily.</text>
</comment>
<sequence length="371" mass="39083">MSTITCKAAVCWGPDEPFKIEQIQVDPPRLGEVRLKILCSSLCHTDVLRWHGIPLPLFPRVLGHEGVGVVESVGDEVTDIKVGDTVIPTFIGECGDCPNCESGKTNLCRTHPFSFSGLMPDGTSRMSAAGGRSLYHLFSCSTFSEYAVVSAHYVAKVDPGLPPPVASLLSCGFTTGFGAVWKEAKVEAGSSVAVFGLGGVGIGAVAGAKMMEAGRIIGIDVNDKKREPGEAFGATDFVNPGKIGGRSAVEVIKELTGGLGVDYSFECSGVAAVLNEAIECTKVGSGLTILIGAGQGVMPVNVRLFLPGRTVKGCVFGGVKPRSDLHLVIDKCLDKELQLEGLVTHEVGLEDINHAFELLKQPDCLKVVIKM</sequence>